<proteinExistence type="predicted"/>
<reference evidence="1 2" key="1">
    <citation type="submission" date="2020-08" db="EMBL/GenBank/DDBJ databases">
        <title>Genomic Encyclopedia of Type Strains, Phase IV (KMG-IV): sequencing the most valuable type-strain genomes for metagenomic binning, comparative biology and taxonomic classification.</title>
        <authorList>
            <person name="Goeker M."/>
        </authorList>
    </citation>
    <scope>NUCLEOTIDE SEQUENCE [LARGE SCALE GENOMIC DNA]</scope>
    <source>
        <strain evidence="1 2">DSM 23240</strain>
    </source>
</reference>
<comment type="caution">
    <text evidence="1">The sequence shown here is derived from an EMBL/GenBank/DDBJ whole genome shotgun (WGS) entry which is preliminary data.</text>
</comment>
<dbReference type="AlphaFoldDB" id="A0A840RSL5"/>
<organism evidence="1 2">
    <name type="scientific">Glaciimonas immobilis</name>
    <dbReference type="NCBI Taxonomy" id="728004"/>
    <lineage>
        <taxon>Bacteria</taxon>
        <taxon>Pseudomonadati</taxon>
        <taxon>Pseudomonadota</taxon>
        <taxon>Betaproteobacteria</taxon>
        <taxon>Burkholderiales</taxon>
        <taxon>Oxalobacteraceae</taxon>
        <taxon>Glaciimonas</taxon>
    </lineage>
</organism>
<dbReference type="EMBL" id="JACHHQ010000005">
    <property type="protein sequence ID" value="MBB5200795.1"/>
    <property type="molecule type" value="Genomic_DNA"/>
</dbReference>
<evidence type="ECO:0008006" key="3">
    <source>
        <dbReference type="Google" id="ProtNLM"/>
    </source>
</evidence>
<evidence type="ECO:0000313" key="2">
    <source>
        <dbReference type="Proteomes" id="UP000571084"/>
    </source>
</evidence>
<sequence>MPTNKPDFCPEDVATHIRNNPGIRYIGHDIAKSFRVKSSDMRMMLSELAEAGKISVSGHGKSRVYFVRSPAEIRASQGLNERPLLTVKPYNPSGVAYQIMLGRVAEARAIPSLHFERK</sequence>
<accession>A0A840RSL5</accession>
<dbReference type="InterPro" id="IPR036388">
    <property type="entry name" value="WH-like_DNA-bd_sf"/>
</dbReference>
<gene>
    <name evidence="1" type="ORF">HNR39_002637</name>
</gene>
<dbReference type="Gene3D" id="1.10.10.10">
    <property type="entry name" value="Winged helix-like DNA-binding domain superfamily/Winged helix DNA-binding domain"/>
    <property type="match status" value="1"/>
</dbReference>
<keyword evidence="2" id="KW-1185">Reference proteome</keyword>
<dbReference type="RefSeq" id="WP_168055751.1">
    <property type="nucleotide sequence ID" value="NZ_JAAOZT010000007.1"/>
</dbReference>
<protein>
    <recommendedName>
        <fullName evidence="3">DNA-binding protein</fullName>
    </recommendedName>
</protein>
<dbReference type="Proteomes" id="UP000571084">
    <property type="component" value="Unassembled WGS sequence"/>
</dbReference>
<evidence type="ECO:0000313" key="1">
    <source>
        <dbReference type="EMBL" id="MBB5200795.1"/>
    </source>
</evidence>
<name>A0A840RSL5_9BURK</name>